<comment type="caution">
    <text evidence="9">The sequence shown here is derived from an EMBL/GenBank/DDBJ whole genome shotgun (WGS) entry which is preliminary data.</text>
</comment>
<dbReference type="Gene3D" id="1.20.1250.20">
    <property type="entry name" value="MFS general substrate transporter like domains"/>
    <property type="match status" value="1"/>
</dbReference>
<evidence type="ECO:0000259" key="8">
    <source>
        <dbReference type="PROSITE" id="PS50097"/>
    </source>
</evidence>
<dbReference type="InterPro" id="IPR000210">
    <property type="entry name" value="BTB/POZ_dom"/>
</dbReference>
<dbReference type="EMBL" id="CAJNJA010102808">
    <property type="protein sequence ID" value="CAE7945004.1"/>
    <property type="molecule type" value="Genomic_DNA"/>
</dbReference>
<dbReference type="PROSITE" id="PS50097">
    <property type="entry name" value="BTB"/>
    <property type="match status" value="1"/>
</dbReference>
<dbReference type="InterPro" id="IPR044770">
    <property type="entry name" value="MFS_spinster-like"/>
</dbReference>
<evidence type="ECO:0000256" key="6">
    <source>
        <dbReference type="ARBA" id="ARBA00024338"/>
    </source>
</evidence>
<feature type="transmembrane region" description="Helical" evidence="7">
    <location>
        <begin position="333"/>
        <end position="352"/>
    </location>
</feature>
<dbReference type="Gene3D" id="3.30.710.10">
    <property type="entry name" value="Potassium Channel Kv1.1, Chain A"/>
    <property type="match status" value="1"/>
</dbReference>
<evidence type="ECO:0000256" key="7">
    <source>
        <dbReference type="SAM" id="Phobius"/>
    </source>
</evidence>
<keyword evidence="3 7" id="KW-0812">Transmembrane</keyword>
<feature type="transmembrane region" description="Helical" evidence="7">
    <location>
        <begin position="160"/>
        <end position="182"/>
    </location>
</feature>
<comment type="subcellular location">
    <subcellularLocation>
        <location evidence="1">Membrane</location>
        <topology evidence="1">Multi-pass membrane protein</topology>
    </subcellularLocation>
</comment>
<dbReference type="CDD" id="cd00121">
    <property type="entry name" value="MATH"/>
    <property type="match status" value="1"/>
</dbReference>
<organism evidence="9 10">
    <name type="scientific">Symbiodinium necroappetens</name>
    <dbReference type="NCBI Taxonomy" id="1628268"/>
    <lineage>
        <taxon>Eukaryota</taxon>
        <taxon>Sar</taxon>
        <taxon>Alveolata</taxon>
        <taxon>Dinophyceae</taxon>
        <taxon>Suessiales</taxon>
        <taxon>Symbiodiniaceae</taxon>
        <taxon>Symbiodinium</taxon>
    </lineage>
</organism>
<sequence length="747" mass="80495">MLLLERDPLVSELSQERAALGLLGPRRATLKLWVAVVALVHFDRGAATVAAMDVSNWGNADSHGASFGHAVVLLAWHSIGLAVGNSLAGSFFQQASAKAMLLMGLTASLTFSLAFGLQESPGVVITAVLRLGSGVAAALPLVYLPFWVDEFSPPEGHGQWMSIVQTGVPIGQFCGVLAGAVAEDQRSWRNALLGQAALLFLVLLRLAIIPAQQIDAANQSLTARLDSLALHSPDAQLGRLQNLVRELREMLQGVNRNPLTLSLSSVLCLLHATGAGLALWTAPYLALSDGAPSPLVSLMLAALILSCCPAAGTYVGAIACYRMDGFKAGMHAVALRVACAFAALAALCAPLNSASSSFILRLFLVACWLFSAGALLPISAGLLMTSMPSYLRSFSSASTVLVLHVVSFSVMPGVAAVLMGQLCCQIRGDYIGFSGTSIRSDITGPSGSFCCCLKVYPKGTAGTERSVSNALAAFVEIIPPPSMKESSWVCKDVEYGIAVRRNVESHTAELSRSDTFSFDRDHEDRGWHDIIRWNDNKWTATSSISICAEVRGLPVADALISDLQRVSFEDELQPVSFRLSGCTLFFDQRLLVARSDYFREMFAQSQWVEGQTKEVDLRSDPLASKAAMSAILRYIVSGSFHADGDVDLAFAVRFLADRYCLKELVQLAESELLAMLFPENALSFLGRLSALKSSNCLELACWKMIQADGCKLLEQQHHQLSQLIEENPTVAKQLILLNVRSKKRPRE</sequence>
<feature type="transmembrane region" description="Helical" evidence="7">
    <location>
        <begin position="358"/>
        <end position="385"/>
    </location>
</feature>
<protein>
    <recommendedName>
        <fullName evidence="8">BTB domain-containing protein</fullName>
    </recommendedName>
</protein>
<feature type="transmembrane region" description="Helical" evidence="7">
    <location>
        <begin position="123"/>
        <end position="148"/>
    </location>
</feature>
<keyword evidence="4 7" id="KW-1133">Transmembrane helix</keyword>
<evidence type="ECO:0000256" key="1">
    <source>
        <dbReference type="ARBA" id="ARBA00004141"/>
    </source>
</evidence>
<evidence type="ECO:0000313" key="10">
    <source>
        <dbReference type="Proteomes" id="UP000601435"/>
    </source>
</evidence>
<evidence type="ECO:0000256" key="5">
    <source>
        <dbReference type="ARBA" id="ARBA00023136"/>
    </source>
</evidence>
<dbReference type="GO" id="GO:0016020">
    <property type="term" value="C:membrane"/>
    <property type="evidence" value="ECO:0007669"/>
    <property type="project" value="UniProtKB-SubCell"/>
</dbReference>
<feature type="transmembrane region" description="Helical" evidence="7">
    <location>
        <begin position="300"/>
        <end position="321"/>
    </location>
</feature>
<evidence type="ECO:0000256" key="3">
    <source>
        <dbReference type="ARBA" id="ARBA00022692"/>
    </source>
</evidence>
<dbReference type="AlphaFoldDB" id="A0A813CQ83"/>
<feature type="transmembrane region" description="Helical" evidence="7">
    <location>
        <begin position="64"/>
        <end position="87"/>
    </location>
</feature>
<dbReference type="Proteomes" id="UP000601435">
    <property type="component" value="Unassembled WGS sequence"/>
</dbReference>
<dbReference type="OrthoDB" id="6770063at2759"/>
<feature type="transmembrane region" description="Helical" evidence="7">
    <location>
        <begin position="188"/>
        <end position="208"/>
    </location>
</feature>
<gene>
    <name evidence="9" type="ORF">SNEC2469_LOCUS35470</name>
</gene>
<feature type="transmembrane region" description="Helical" evidence="7">
    <location>
        <begin position="259"/>
        <end position="280"/>
    </location>
</feature>
<dbReference type="SUPFAM" id="SSF54695">
    <property type="entry name" value="POZ domain"/>
    <property type="match status" value="1"/>
</dbReference>
<name>A0A813CQ83_9DINO</name>
<comment type="similarity">
    <text evidence="6">Belongs to the major facilitator superfamily. Spinster (TC 2.A.1.49) family.</text>
</comment>
<feature type="domain" description="BTB" evidence="8">
    <location>
        <begin position="573"/>
        <end position="644"/>
    </location>
</feature>
<dbReference type="SUPFAM" id="SSF103473">
    <property type="entry name" value="MFS general substrate transporter"/>
    <property type="match status" value="1"/>
</dbReference>
<reference evidence="9" key="1">
    <citation type="submission" date="2021-02" db="EMBL/GenBank/DDBJ databases">
        <authorList>
            <person name="Dougan E. K."/>
            <person name="Rhodes N."/>
            <person name="Thang M."/>
            <person name="Chan C."/>
        </authorList>
    </citation>
    <scope>NUCLEOTIDE SEQUENCE</scope>
</reference>
<dbReference type="InterPro" id="IPR011333">
    <property type="entry name" value="SKP1/BTB/POZ_sf"/>
</dbReference>
<proteinExistence type="inferred from homology"/>
<keyword evidence="10" id="KW-1185">Reference proteome</keyword>
<dbReference type="GO" id="GO:0022857">
    <property type="term" value="F:transmembrane transporter activity"/>
    <property type="evidence" value="ECO:0007669"/>
    <property type="project" value="InterPro"/>
</dbReference>
<feature type="transmembrane region" description="Helical" evidence="7">
    <location>
        <begin position="99"/>
        <end position="117"/>
    </location>
</feature>
<accession>A0A813CQ83</accession>
<dbReference type="InterPro" id="IPR002083">
    <property type="entry name" value="MATH/TRAF_dom"/>
</dbReference>
<dbReference type="PANTHER" id="PTHR23505:SF9">
    <property type="entry name" value="PROTEIN, PUTATIVE-RELATED"/>
    <property type="match status" value="1"/>
</dbReference>
<evidence type="ECO:0000313" key="9">
    <source>
        <dbReference type="EMBL" id="CAE7945004.1"/>
    </source>
</evidence>
<dbReference type="PANTHER" id="PTHR23505">
    <property type="entry name" value="SPINSTER"/>
    <property type="match status" value="1"/>
</dbReference>
<evidence type="ECO:0000256" key="2">
    <source>
        <dbReference type="ARBA" id="ARBA00022448"/>
    </source>
</evidence>
<keyword evidence="2" id="KW-0813">Transport</keyword>
<dbReference type="Pfam" id="PF07690">
    <property type="entry name" value="MFS_1"/>
    <property type="match status" value="1"/>
</dbReference>
<feature type="transmembrane region" description="Helical" evidence="7">
    <location>
        <begin position="397"/>
        <end position="419"/>
    </location>
</feature>
<evidence type="ECO:0000256" key="4">
    <source>
        <dbReference type="ARBA" id="ARBA00022989"/>
    </source>
</evidence>
<dbReference type="InterPro" id="IPR036259">
    <property type="entry name" value="MFS_trans_sf"/>
</dbReference>
<dbReference type="InterPro" id="IPR011701">
    <property type="entry name" value="MFS"/>
</dbReference>
<keyword evidence="5 7" id="KW-0472">Membrane</keyword>